<name>M0IGZ6_9EURY</name>
<dbReference type="OrthoDB" id="386602at2157"/>
<organism evidence="1 2">
    <name type="scientific">Haloferax mucosum ATCC BAA-1512</name>
    <dbReference type="NCBI Taxonomy" id="662479"/>
    <lineage>
        <taxon>Archaea</taxon>
        <taxon>Methanobacteriati</taxon>
        <taxon>Methanobacteriota</taxon>
        <taxon>Stenosarchaea group</taxon>
        <taxon>Halobacteria</taxon>
        <taxon>Halobacteriales</taxon>
        <taxon>Haloferacaceae</taxon>
        <taxon>Haloferax</taxon>
    </lineage>
</organism>
<protein>
    <submittedName>
        <fullName evidence="1">Uncharacterized protein</fullName>
    </submittedName>
</protein>
<gene>
    <name evidence="1" type="ORF">C440_05577</name>
</gene>
<comment type="caution">
    <text evidence="1">The sequence shown here is derived from an EMBL/GenBank/DDBJ whole genome shotgun (WGS) entry which is preliminary data.</text>
</comment>
<proteinExistence type="predicted"/>
<dbReference type="AlphaFoldDB" id="M0IGZ6"/>
<dbReference type="PATRIC" id="fig|662479.7.peg.1136"/>
<accession>M0IGZ6</accession>
<evidence type="ECO:0000313" key="2">
    <source>
        <dbReference type="Proteomes" id="UP000011550"/>
    </source>
</evidence>
<dbReference type="Proteomes" id="UP000011550">
    <property type="component" value="Unassembled WGS sequence"/>
</dbReference>
<dbReference type="EMBL" id="AOLN01000009">
    <property type="protein sequence ID" value="ELZ96035.1"/>
    <property type="molecule type" value="Genomic_DNA"/>
</dbReference>
<keyword evidence="2" id="KW-1185">Reference proteome</keyword>
<reference evidence="1 2" key="1">
    <citation type="journal article" date="2014" name="PLoS Genet.">
        <title>Phylogenetically driven sequencing of extremely halophilic archaea reveals strategies for static and dynamic osmo-response.</title>
        <authorList>
            <person name="Becker E.A."/>
            <person name="Seitzer P.M."/>
            <person name="Tritt A."/>
            <person name="Larsen D."/>
            <person name="Krusor M."/>
            <person name="Yao A.I."/>
            <person name="Wu D."/>
            <person name="Madern D."/>
            <person name="Eisen J.A."/>
            <person name="Darling A.E."/>
            <person name="Facciotti M.T."/>
        </authorList>
    </citation>
    <scope>NUCLEOTIDE SEQUENCE [LARGE SCALE GENOMIC DNA]</scope>
    <source>
        <strain evidence="1 2">ATCC BAA-1512</strain>
    </source>
</reference>
<dbReference type="RefSeq" id="WP_008319061.1">
    <property type="nucleotide sequence ID" value="NZ_AOLN01000009.1"/>
</dbReference>
<evidence type="ECO:0000313" key="1">
    <source>
        <dbReference type="EMBL" id="ELZ96035.1"/>
    </source>
</evidence>
<sequence length="247" mass="27452">MSDHTLDDVLGTTVKSGTDAWYEVTTTSREDTVELIAVDATNTDRSIETERLLEHLNNGDWEPVYEGTTQELVTDGGRVLPQQYITDAAEEFQDYDLGGMTMSGRCGFHTFYAWADEDYDGCANAWETALYITLADLLQELWVDDDIVRDARGTADPEAYANVITDQMENHTGLDMDHWTRDYFIDELADTLEHLTSIDRGDGIETDGGYTVESDTPLSGQVLCPNGHICSGADNFCRECGKAVSDE</sequence>
<dbReference type="STRING" id="662479.C440_05577"/>